<dbReference type="Pfam" id="PF07040">
    <property type="entry name" value="DUF1326"/>
    <property type="match status" value="1"/>
</dbReference>
<evidence type="ECO:0000313" key="3">
    <source>
        <dbReference type="Proteomes" id="UP001199054"/>
    </source>
</evidence>
<accession>A0ABS8B4X9</accession>
<dbReference type="Proteomes" id="UP001199054">
    <property type="component" value="Unassembled WGS sequence"/>
</dbReference>
<protein>
    <submittedName>
        <fullName evidence="2">DUF1326 domain-containing protein</fullName>
    </submittedName>
</protein>
<reference evidence="2 3" key="1">
    <citation type="submission" date="2021-10" db="EMBL/GenBank/DDBJ databases">
        <title>Streptomyces sp. strain SMC 277, a novel streptomycete isolated from soil.</title>
        <authorList>
            <person name="Chanama M."/>
        </authorList>
    </citation>
    <scope>NUCLEOTIDE SEQUENCE [LARGE SCALE GENOMIC DNA]</scope>
    <source>
        <strain evidence="2 3">SMC 277</strain>
    </source>
</reference>
<dbReference type="PIRSF" id="PIRSF033303">
    <property type="entry name" value="UCP033303"/>
    <property type="match status" value="1"/>
</dbReference>
<dbReference type="InterPro" id="IPR014581">
    <property type="entry name" value="UCP033303"/>
</dbReference>
<evidence type="ECO:0000256" key="1">
    <source>
        <dbReference type="SAM" id="MobiDB-lite"/>
    </source>
</evidence>
<organism evidence="2 3">
    <name type="scientific">Streptomyces antimicrobicus</name>
    <dbReference type="NCBI Taxonomy" id="2883108"/>
    <lineage>
        <taxon>Bacteria</taxon>
        <taxon>Bacillati</taxon>
        <taxon>Actinomycetota</taxon>
        <taxon>Actinomycetes</taxon>
        <taxon>Kitasatosporales</taxon>
        <taxon>Streptomycetaceae</taxon>
        <taxon>Streptomyces</taxon>
    </lineage>
</organism>
<proteinExistence type="predicted"/>
<sequence length="223" mass="24010">MSASETTSPATIPRWHVEGDWFDTCRCDVPCPCTFAQPPTYGACDGVLAWHIDRGSYGDVPLDGLNVLMVASFTGNVWGEHSDAYAGVFLDERADEAQREALLMIFGGQAGSWPAELNSMFGAEMRGMDTAAIEMSVDEDLGSWRVSVPGRVDAAGEALTGPTTPEGRRVQSTNMPGSETGPGQVVTWGRATRNRVDAFGFEWSRDGQSSKHIPFDWTGPDGA</sequence>
<name>A0ABS8B4X9_9ACTN</name>
<dbReference type="EMBL" id="JAJAUY010000026">
    <property type="protein sequence ID" value="MCB5179680.1"/>
    <property type="molecule type" value="Genomic_DNA"/>
</dbReference>
<comment type="caution">
    <text evidence="2">The sequence shown here is derived from an EMBL/GenBank/DDBJ whole genome shotgun (WGS) entry which is preliminary data.</text>
</comment>
<gene>
    <name evidence="2" type="ORF">LG632_09825</name>
</gene>
<feature type="region of interest" description="Disordered" evidence="1">
    <location>
        <begin position="155"/>
        <end position="184"/>
    </location>
</feature>
<dbReference type="InterPro" id="IPR009758">
    <property type="entry name" value="DUF1326"/>
</dbReference>
<dbReference type="RefSeq" id="WP_226726516.1">
    <property type="nucleotide sequence ID" value="NZ_JAJAUY010000026.1"/>
</dbReference>
<evidence type="ECO:0000313" key="2">
    <source>
        <dbReference type="EMBL" id="MCB5179680.1"/>
    </source>
</evidence>
<keyword evidence="3" id="KW-1185">Reference proteome</keyword>